<dbReference type="Pfam" id="PF07087">
    <property type="entry name" value="DUF1353"/>
    <property type="match status" value="1"/>
</dbReference>
<gene>
    <name evidence="1" type="ORF">G5B91_12430</name>
</gene>
<dbReference type="EMBL" id="CP049140">
    <property type="protein sequence ID" value="QIE87028.1"/>
    <property type="molecule type" value="Genomic_DNA"/>
</dbReference>
<dbReference type="AlphaFoldDB" id="A0A6G6IVA0"/>
<evidence type="ECO:0000313" key="1">
    <source>
        <dbReference type="EMBL" id="QIE87028.1"/>
    </source>
</evidence>
<dbReference type="KEGG" id="pnt:G5B91_12430"/>
<dbReference type="Proteomes" id="UP000501063">
    <property type="component" value="Chromosome"/>
</dbReference>
<organism evidence="1 2">
    <name type="scientific">Pseudomonas nitroreducens</name>
    <dbReference type="NCBI Taxonomy" id="46680"/>
    <lineage>
        <taxon>Bacteria</taxon>
        <taxon>Pseudomonadati</taxon>
        <taxon>Pseudomonadota</taxon>
        <taxon>Gammaproteobacteria</taxon>
        <taxon>Pseudomonadales</taxon>
        <taxon>Pseudomonadaceae</taxon>
        <taxon>Pseudomonas</taxon>
    </lineage>
</organism>
<sequence length="122" mass="13879">MSRFLTALQVELQGDRKTWKLLSEFVYEDAEHGRIAVARGFETDFASVPRLPVVFDLVGAYGHAAATLHDWLYSSGLVPRKSADRIFREALRTTGIARWRAWLMWAGVRLGGSSHYRHPDSF</sequence>
<reference evidence="1 2" key="1">
    <citation type="submission" date="2020-02" db="EMBL/GenBank/DDBJ databases">
        <title>Integrative conjugative elements (ICEs) and plasmids drive adaptation of Pseudomonas nitroreducens strain HBP1 to wastewater environment.</title>
        <authorList>
            <person name="Sentchilo V."/>
            <person name="Carraro N."/>
            <person name="Bertelli C."/>
            <person name="van der Meer J.R."/>
        </authorList>
    </citation>
    <scope>NUCLEOTIDE SEQUENCE [LARGE SCALE GENOMIC DNA]</scope>
    <source>
        <strain evidence="1 2">HBP1</strain>
    </source>
</reference>
<proteinExistence type="predicted"/>
<protein>
    <submittedName>
        <fullName evidence="1">DUF1353 domain-containing protein</fullName>
    </submittedName>
</protein>
<evidence type="ECO:0000313" key="2">
    <source>
        <dbReference type="Proteomes" id="UP000501063"/>
    </source>
</evidence>
<dbReference type="InterPro" id="IPR010767">
    <property type="entry name" value="Phage_CGC-2007_Cje0229"/>
</dbReference>
<name>A0A6G6IVA0_PSENT</name>
<accession>A0A6G6IVA0</accession>
<dbReference type="RefSeq" id="WP_024763260.1">
    <property type="nucleotide sequence ID" value="NZ_CP049140.1"/>
</dbReference>